<evidence type="ECO:0000256" key="8">
    <source>
        <dbReference type="ARBA" id="ARBA00023136"/>
    </source>
</evidence>
<evidence type="ECO:0000256" key="5">
    <source>
        <dbReference type="ARBA" id="ARBA00022868"/>
    </source>
</evidence>
<evidence type="ECO:0000256" key="7">
    <source>
        <dbReference type="ARBA" id="ARBA00022989"/>
    </source>
</evidence>
<dbReference type="InterPro" id="IPR038359">
    <property type="entry name" value="Connexin_N_sf"/>
</dbReference>
<evidence type="ECO:0000313" key="14">
    <source>
        <dbReference type="Proteomes" id="UP000694388"/>
    </source>
</evidence>
<name>A0A8C4QC63_EPTBU</name>
<feature type="transmembrane region" description="Helical" evidence="10">
    <location>
        <begin position="155"/>
        <end position="180"/>
    </location>
</feature>
<dbReference type="InterPro" id="IPR019570">
    <property type="entry name" value="Connexin_CCC"/>
</dbReference>
<dbReference type="Proteomes" id="UP000694388">
    <property type="component" value="Unplaced"/>
</dbReference>
<evidence type="ECO:0000256" key="10">
    <source>
        <dbReference type="SAM" id="Phobius"/>
    </source>
</evidence>
<dbReference type="GO" id="GO:0007267">
    <property type="term" value="P:cell-cell signaling"/>
    <property type="evidence" value="ECO:0007669"/>
    <property type="project" value="TreeGrafter"/>
</dbReference>
<keyword evidence="4 9" id="KW-0812">Transmembrane</keyword>
<comment type="similarity">
    <text evidence="9">Belongs to the connexin family.</text>
</comment>
<evidence type="ECO:0000256" key="6">
    <source>
        <dbReference type="ARBA" id="ARBA00022949"/>
    </source>
</evidence>
<dbReference type="GO" id="GO:0005922">
    <property type="term" value="C:connexin complex"/>
    <property type="evidence" value="ECO:0007669"/>
    <property type="project" value="InterPro"/>
</dbReference>
<feature type="transmembrane region" description="Helical" evidence="10">
    <location>
        <begin position="32"/>
        <end position="49"/>
    </location>
</feature>
<dbReference type="PANTHER" id="PTHR11984">
    <property type="entry name" value="CONNEXIN"/>
    <property type="match status" value="1"/>
</dbReference>
<organism evidence="13 14">
    <name type="scientific">Eptatretus burgeri</name>
    <name type="common">Inshore hagfish</name>
    <dbReference type="NCBI Taxonomy" id="7764"/>
    <lineage>
        <taxon>Eukaryota</taxon>
        <taxon>Metazoa</taxon>
        <taxon>Chordata</taxon>
        <taxon>Craniata</taxon>
        <taxon>Vertebrata</taxon>
        <taxon>Cyclostomata</taxon>
        <taxon>Myxini</taxon>
        <taxon>Myxiniformes</taxon>
        <taxon>Myxinidae</taxon>
        <taxon>Eptatretinae</taxon>
        <taxon>Eptatretus</taxon>
    </lineage>
</organism>
<keyword evidence="8 10" id="KW-0472">Membrane</keyword>
<comment type="subunit">
    <text evidence="9">A connexon is composed of a hexamer of connexins.</text>
</comment>
<feature type="domain" description="Connexin N-terminal" evidence="11">
    <location>
        <begin position="51"/>
        <end position="84"/>
    </location>
</feature>
<dbReference type="InterPro" id="IPR017990">
    <property type="entry name" value="Connexin_CS"/>
</dbReference>
<dbReference type="GO" id="GO:0005243">
    <property type="term" value="F:gap junction channel activity"/>
    <property type="evidence" value="ECO:0007669"/>
    <property type="project" value="TreeGrafter"/>
</dbReference>
<evidence type="ECO:0000256" key="4">
    <source>
        <dbReference type="ARBA" id="ARBA00022692"/>
    </source>
</evidence>
<dbReference type="Ensembl" id="ENSEBUT00000013758.1">
    <property type="protein sequence ID" value="ENSEBUP00000013183.1"/>
    <property type="gene ID" value="ENSEBUG00000008339.1"/>
</dbReference>
<comment type="function">
    <text evidence="9">One gap junction consists of a cluster of closely packed pairs of transmembrane channels, the connexons, through which materials of low MW diffuse from one cell to a neighboring cell.</text>
</comment>
<dbReference type="InterPro" id="IPR000500">
    <property type="entry name" value="Connexin"/>
</dbReference>
<dbReference type="Pfam" id="PF00029">
    <property type="entry name" value="Connexin"/>
    <property type="match status" value="1"/>
</dbReference>
<dbReference type="GeneTree" id="ENSGT01030000234513"/>
<accession>A0A8C4QC63</accession>
<keyword evidence="5 9" id="KW-0303">Gap junction</keyword>
<feature type="transmembrane region" description="Helical" evidence="10">
    <location>
        <begin position="85"/>
        <end position="104"/>
    </location>
</feature>
<keyword evidence="14" id="KW-1185">Reference proteome</keyword>
<feature type="domain" description="Connexin cysteine-rich" evidence="12">
    <location>
        <begin position="169"/>
        <end position="236"/>
    </location>
</feature>
<evidence type="ECO:0000259" key="12">
    <source>
        <dbReference type="SMART" id="SM01089"/>
    </source>
</evidence>
<evidence type="ECO:0000256" key="2">
    <source>
        <dbReference type="ARBA" id="ARBA00004651"/>
    </source>
</evidence>
<evidence type="ECO:0000259" key="11">
    <source>
        <dbReference type="SMART" id="SM00037"/>
    </source>
</evidence>
<proteinExistence type="inferred from homology"/>
<reference evidence="13" key="1">
    <citation type="submission" date="2025-08" db="UniProtKB">
        <authorList>
            <consortium name="Ensembl"/>
        </authorList>
    </citation>
    <scope>IDENTIFICATION</scope>
</reference>
<reference evidence="13" key="2">
    <citation type="submission" date="2025-09" db="UniProtKB">
        <authorList>
            <consortium name="Ensembl"/>
        </authorList>
    </citation>
    <scope>IDENTIFICATION</scope>
</reference>
<feature type="transmembrane region" description="Helical" evidence="10">
    <location>
        <begin position="213"/>
        <end position="238"/>
    </location>
</feature>
<comment type="subcellular location">
    <subcellularLocation>
        <location evidence="1">Cell junction</location>
        <location evidence="1">Gap junction</location>
    </subcellularLocation>
    <subcellularLocation>
        <location evidence="2 9">Cell membrane</location>
        <topology evidence="2 9">Multi-pass membrane protein</topology>
    </subcellularLocation>
</comment>
<evidence type="ECO:0000256" key="1">
    <source>
        <dbReference type="ARBA" id="ARBA00004610"/>
    </source>
</evidence>
<dbReference type="Gene3D" id="1.20.1440.80">
    <property type="entry name" value="Gap junction channel protein cysteine-rich domain"/>
    <property type="match status" value="1"/>
</dbReference>
<evidence type="ECO:0000313" key="13">
    <source>
        <dbReference type="Ensembl" id="ENSEBUP00000013183.1"/>
    </source>
</evidence>
<dbReference type="AlphaFoldDB" id="A0A8C4QC63"/>
<dbReference type="PROSITE" id="PS00408">
    <property type="entry name" value="CONNEXINS_2"/>
    <property type="match status" value="1"/>
</dbReference>
<keyword evidence="6" id="KW-0965">Cell junction</keyword>
<keyword evidence="3" id="KW-1003">Cell membrane</keyword>
<dbReference type="SMART" id="SM00037">
    <property type="entry name" value="CNX"/>
    <property type="match status" value="1"/>
</dbReference>
<dbReference type="FunFam" id="1.20.1440.80:FF:000001">
    <property type="entry name" value="Gap junction alpha-1"/>
    <property type="match status" value="1"/>
</dbReference>
<dbReference type="PANTHER" id="PTHR11984:SF53">
    <property type="entry name" value="GAP JUNCTION PROTEIN"/>
    <property type="match status" value="1"/>
</dbReference>
<sequence length="271" mass="31405">MSTKRNPSSMDWGGLFDIVNGISRYSTVIGRIWLFVVFLFRVLVLVVAGESVWGDDQSDFECNTLQPGCTNVCYDHFFPISHVRLWALQLIFVATPTMLVAMHVSSRYRREKKNGGQFVSYWKKKKYKKNFDDVEEVELTGETIKKRLARIDGGLLLTYLLSISVRMALEVIFLYVYYALYHSHHMPRKLECDISPCPQIVECFVARPTEKTIFTVFMILSSAICLLLNLIEFLYLFVKRCCLEPVINNRRTIMTSQCQNNQNQFSVIDNC</sequence>
<keyword evidence="7 10" id="KW-1133">Transmembrane helix</keyword>
<dbReference type="SMART" id="SM01089">
    <property type="entry name" value="Connexin_CCC"/>
    <property type="match status" value="1"/>
</dbReference>
<evidence type="ECO:0000256" key="3">
    <source>
        <dbReference type="ARBA" id="ARBA00022475"/>
    </source>
</evidence>
<dbReference type="PRINTS" id="PR00206">
    <property type="entry name" value="CONNEXIN"/>
</dbReference>
<dbReference type="InterPro" id="IPR013092">
    <property type="entry name" value="Connexin_N"/>
</dbReference>
<dbReference type="PROSITE" id="PS00407">
    <property type="entry name" value="CONNEXINS_1"/>
    <property type="match status" value="1"/>
</dbReference>
<protein>
    <recommendedName>
        <fullName evidence="9">Gap junction protein</fullName>
    </recommendedName>
</protein>
<evidence type="ECO:0000256" key="9">
    <source>
        <dbReference type="RuleBase" id="RU000630"/>
    </source>
</evidence>